<dbReference type="KEGG" id="emt:CPZ25_001930"/>
<dbReference type="InterPro" id="IPR050090">
    <property type="entry name" value="Tyrosine_recombinase_XerCD"/>
</dbReference>
<dbReference type="EMBL" id="CP029487">
    <property type="protein sequence ID" value="QCT70119.1"/>
    <property type="molecule type" value="Genomic_DNA"/>
</dbReference>
<dbReference type="InterPro" id="IPR002104">
    <property type="entry name" value="Integrase_catalytic"/>
</dbReference>
<keyword evidence="3" id="KW-0233">DNA recombination</keyword>
<dbReference type="CDD" id="cd01189">
    <property type="entry name" value="INT_ICEBs1_C_like"/>
    <property type="match status" value="1"/>
</dbReference>
<dbReference type="Gene3D" id="1.10.150.130">
    <property type="match status" value="1"/>
</dbReference>
<evidence type="ECO:0000256" key="3">
    <source>
        <dbReference type="ARBA" id="ARBA00023172"/>
    </source>
</evidence>
<evidence type="ECO:0000259" key="4">
    <source>
        <dbReference type="PROSITE" id="PS51898"/>
    </source>
</evidence>
<evidence type="ECO:0000313" key="6">
    <source>
        <dbReference type="Proteomes" id="UP000218387"/>
    </source>
</evidence>
<feature type="domain" description="Tyr recombinase" evidence="4">
    <location>
        <begin position="204"/>
        <end position="404"/>
    </location>
</feature>
<dbReference type="InterPro" id="IPR013762">
    <property type="entry name" value="Integrase-like_cat_sf"/>
</dbReference>
<dbReference type="AlphaFoldDB" id="A0A4P9C419"/>
<gene>
    <name evidence="5" type="ORF">CPZ25_001930</name>
</gene>
<reference evidence="5 6" key="1">
    <citation type="submission" date="2018-05" db="EMBL/GenBank/DDBJ databases">
        <title>Genome comparison of Eubacterium sp.</title>
        <authorList>
            <person name="Feng Y."/>
            <person name="Sanchez-Andrea I."/>
            <person name="Stams A.J.M."/>
            <person name="De Vos W.M."/>
        </authorList>
    </citation>
    <scope>NUCLEOTIDE SEQUENCE [LARGE SCALE GENOMIC DNA]</scope>
    <source>
        <strain evidence="5 6">YI</strain>
    </source>
</reference>
<dbReference type="GO" id="GO:0015074">
    <property type="term" value="P:DNA integration"/>
    <property type="evidence" value="ECO:0007669"/>
    <property type="project" value="InterPro"/>
</dbReference>
<dbReference type="PANTHER" id="PTHR30349">
    <property type="entry name" value="PHAGE INTEGRASE-RELATED"/>
    <property type="match status" value="1"/>
</dbReference>
<dbReference type="InterPro" id="IPR025269">
    <property type="entry name" value="SAM-like_dom"/>
</dbReference>
<protein>
    <submittedName>
        <fullName evidence="5">Site-specific integrase</fullName>
    </submittedName>
</protein>
<dbReference type="PANTHER" id="PTHR30349:SF64">
    <property type="entry name" value="PROPHAGE INTEGRASE INTD-RELATED"/>
    <property type="match status" value="1"/>
</dbReference>
<dbReference type="Pfam" id="PF00589">
    <property type="entry name" value="Phage_integrase"/>
    <property type="match status" value="1"/>
</dbReference>
<evidence type="ECO:0000256" key="1">
    <source>
        <dbReference type="ARBA" id="ARBA00008857"/>
    </source>
</evidence>
<dbReference type="Pfam" id="PF13102">
    <property type="entry name" value="Phage_int_SAM_5"/>
    <property type="match status" value="1"/>
</dbReference>
<dbReference type="Gene3D" id="1.10.443.10">
    <property type="entry name" value="Intergrase catalytic core"/>
    <property type="match status" value="1"/>
</dbReference>
<dbReference type="GO" id="GO:0006310">
    <property type="term" value="P:DNA recombination"/>
    <property type="evidence" value="ECO:0007669"/>
    <property type="project" value="UniProtKB-KW"/>
</dbReference>
<dbReference type="InterPro" id="IPR011010">
    <property type="entry name" value="DNA_brk_join_enz"/>
</dbReference>
<dbReference type="GO" id="GO:0003677">
    <property type="term" value="F:DNA binding"/>
    <property type="evidence" value="ECO:0007669"/>
    <property type="project" value="UniProtKB-KW"/>
</dbReference>
<evidence type="ECO:0000256" key="2">
    <source>
        <dbReference type="ARBA" id="ARBA00023125"/>
    </source>
</evidence>
<dbReference type="RefSeq" id="WP_096919497.1">
    <property type="nucleotide sequence ID" value="NZ_CP029487.1"/>
</dbReference>
<evidence type="ECO:0000313" key="5">
    <source>
        <dbReference type="EMBL" id="QCT70119.1"/>
    </source>
</evidence>
<accession>A0A4P9C419</accession>
<comment type="similarity">
    <text evidence="1">Belongs to the 'phage' integrase family.</text>
</comment>
<proteinExistence type="inferred from homology"/>
<dbReference type="InterPro" id="IPR010998">
    <property type="entry name" value="Integrase_recombinase_N"/>
</dbReference>
<keyword evidence="6" id="KW-1185">Reference proteome</keyword>
<sequence length="407" mass="47739">MNNPQKVKISSIRGNKRGVYEVVLSWYGPDINPKNNKLKRNQTTHYLKDKDGNNIPYKSGSKTERNKYNVNILAEQWRVFEEEKRFPSGAMLFLSFLDKFEEHENKRVERGEIRPITRDGYISVLNANIRPYFKDKNLKLNEVSKANINNFYDYLFDVKKLHSIKHITKTLKLIFNLAEDLDLITKSPVPKRRKLTSESNENRVKKHCLDEEEMAKVLEITKGTYLYSILHIGFYYGLRPSEILGLRWQDIDLKNKTIHICFTAVKSSSGLYCAEKTKTEDSNRTLPILDETVQIFKAIKTEQEENKRLYANCYHKEEQDFVFRQKNGKPYLPSSLHRKLNKMLTDNGLEPMRLYDMRPTACTRMRQKGFDAKLRAKWLGHTKTDITENVYTHVTQAEVNNSVNQLL</sequence>
<dbReference type="SUPFAM" id="SSF56349">
    <property type="entry name" value="DNA breaking-rejoining enzymes"/>
    <property type="match status" value="1"/>
</dbReference>
<name>A0A4P9C419_EUBML</name>
<dbReference type="Proteomes" id="UP000218387">
    <property type="component" value="Chromosome"/>
</dbReference>
<organism evidence="5 6">
    <name type="scientific">Eubacterium maltosivorans</name>
    <dbReference type="NCBI Taxonomy" id="2041044"/>
    <lineage>
        <taxon>Bacteria</taxon>
        <taxon>Bacillati</taxon>
        <taxon>Bacillota</taxon>
        <taxon>Clostridia</taxon>
        <taxon>Eubacteriales</taxon>
        <taxon>Eubacteriaceae</taxon>
        <taxon>Eubacterium</taxon>
    </lineage>
</organism>
<keyword evidence="2" id="KW-0238">DNA-binding</keyword>
<dbReference type="PROSITE" id="PS51898">
    <property type="entry name" value="TYR_RECOMBINASE"/>
    <property type="match status" value="1"/>
</dbReference>